<evidence type="ECO:0000256" key="1">
    <source>
        <dbReference type="ARBA" id="ARBA00005614"/>
    </source>
</evidence>
<evidence type="ECO:0000256" key="3">
    <source>
        <dbReference type="ARBA" id="ARBA00047645"/>
    </source>
</evidence>
<comment type="caution">
    <text evidence="8">The sequence shown here is derived from an EMBL/GenBank/DDBJ whole genome shotgun (WGS) entry which is preliminary data.</text>
</comment>
<dbReference type="Proteomes" id="UP000176504">
    <property type="component" value="Unassembled WGS sequence"/>
</dbReference>
<dbReference type="InterPro" id="IPR001792">
    <property type="entry name" value="Acylphosphatase-like_dom"/>
</dbReference>
<evidence type="ECO:0000313" key="9">
    <source>
        <dbReference type="Proteomes" id="UP000176504"/>
    </source>
</evidence>
<dbReference type="InterPro" id="IPR017968">
    <property type="entry name" value="Acylphosphatase_CS"/>
</dbReference>
<evidence type="ECO:0000256" key="4">
    <source>
        <dbReference type="PROSITE-ProRule" id="PRU00520"/>
    </source>
</evidence>
<evidence type="ECO:0000256" key="6">
    <source>
        <dbReference type="RuleBase" id="RU004168"/>
    </source>
</evidence>
<comment type="similarity">
    <text evidence="1 6">Belongs to the acylphosphatase family.</text>
</comment>
<dbReference type="PANTHER" id="PTHR47268">
    <property type="entry name" value="ACYLPHOSPHATASE"/>
    <property type="match status" value="1"/>
</dbReference>
<dbReference type="EMBL" id="MEVI01000001">
    <property type="protein sequence ID" value="OGC55871.1"/>
    <property type="molecule type" value="Genomic_DNA"/>
</dbReference>
<dbReference type="AlphaFoldDB" id="A0A1F4VF33"/>
<dbReference type="PRINTS" id="PR00112">
    <property type="entry name" value="ACYLPHPHTASE"/>
</dbReference>
<keyword evidence="4 5" id="KW-0378">Hydrolase</keyword>
<feature type="active site" evidence="4">
    <location>
        <position position="36"/>
    </location>
</feature>
<evidence type="ECO:0000256" key="2">
    <source>
        <dbReference type="ARBA" id="ARBA00012150"/>
    </source>
</evidence>
<dbReference type="InterPro" id="IPR020456">
    <property type="entry name" value="Acylphosphatase"/>
</dbReference>
<feature type="domain" description="Acylphosphatase-like" evidence="7">
    <location>
        <begin position="3"/>
        <end position="88"/>
    </location>
</feature>
<name>A0A1F4VF33_UNCKA</name>
<dbReference type="EC" id="3.6.1.7" evidence="2 4"/>
<gene>
    <name evidence="8" type="ORF">A3A78_02430</name>
</gene>
<dbReference type="InterPro" id="IPR036046">
    <property type="entry name" value="Acylphosphatase-like_dom_sf"/>
</dbReference>
<dbReference type="PANTHER" id="PTHR47268:SF4">
    <property type="entry name" value="ACYLPHOSPHATASE"/>
    <property type="match status" value="1"/>
</dbReference>
<dbReference type="PROSITE" id="PS00151">
    <property type="entry name" value="ACYLPHOSPHATASE_2"/>
    <property type="match status" value="1"/>
</dbReference>
<sequence length="88" mass="10122">MKHVNIKIFGDVQGVFFRYSSLLKAKEFNIKGFVRNEPDGTVYIEVEGEEENLDKFTQWCRSGPQSATVKKVEEAEGELKNFESFITL</sequence>
<comment type="catalytic activity">
    <reaction evidence="3 4 5">
        <text>an acyl phosphate + H2O = a carboxylate + phosphate + H(+)</text>
        <dbReference type="Rhea" id="RHEA:14965"/>
        <dbReference type="ChEBI" id="CHEBI:15377"/>
        <dbReference type="ChEBI" id="CHEBI:15378"/>
        <dbReference type="ChEBI" id="CHEBI:29067"/>
        <dbReference type="ChEBI" id="CHEBI:43474"/>
        <dbReference type="ChEBI" id="CHEBI:59918"/>
        <dbReference type="EC" id="3.6.1.7"/>
    </reaction>
</comment>
<dbReference type="GO" id="GO:0003998">
    <property type="term" value="F:acylphosphatase activity"/>
    <property type="evidence" value="ECO:0007669"/>
    <property type="project" value="UniProtKB-EC"/>
</dbReference>
<dbReference type="Gene3D" id="3.30.70.100">
    <property type="match status" value="1"/>
</dbReference>
<dbReference type="SUPFAM" id="SSF54975">
    <property type="entry name" value="Acylphosphatase/BLUF domain-like"/>
    <property type="match status" value="1"/>
</dbReference>
<accession>A0A1F4VF33</accession>
<protein>
    <recommendedName>
        <fullName evidence="2 4">Acylphosphatase</fullName>
        <ecNumber evidence="2 4">3.6.1.7</ecNumber>
    </recommendedName>
</protein>
<dbReference type="PROSITE" id="PS51160">
    <property type="entry name" value="ACYLPHOSPHATASE_3"/>
    <property type="match status" value="1"/>
</dbReference>
<proteinExistence type="inferred from homology"/>
<reference evidence="8 9" key="1">
    <citation type="journal article" date="2016" name="Nat. Commun.">
        <title>Thousands of microbial genomes shed light on interconnected biogeochemical processes in an aquifer system.</title>
        <authorList>
            <person name="Anantharaman K."/>
            <person name="Brown C.T."/>
            <person name="Hug L.A."/>
            <person name="Sharon I."/>
            <person name="Castelle C.J."/>
            <person name="Probst A.J."/>
            <person name="Thomas B.C."/>
            <person name="Singh A."/>
            <person name="Wilkins M.J."/>
            <person name="Karaoz U."/>
            <person name="Brodie E.L."/>
            <person name="Williams K.H."/>
            <person name="Hubbard S.S."/>
            <person name="Banfield J.F."/>
        </authorList>
    </citation>
    <scope>NUCLEOTIDE SEQUENCE [LARGE SCALE GENOMIC DNA]</scope>
</reference>
<evidence type="ECO:0000313" key="8">
    <source>
        <dbReference type="EMBL" id="OGC55871.1"/>
    </source>
</evidence>
<evidence type="ECO:0000256" key="5">
    <source>
        <dbReference type="RuleBase" id="RU000553"/>
    </source>
</evidence>
<evidence type="ECO:0000259" key="7">
    <source>
        <dbReference type="PROSITE" id="PS51160"/>
    </source>
</evidence>
<organism evidence="8 9">
    <name type="scientific">candidate division WWE3 bacterium RIFCSPLOWO2_01_FULL_41_18</name>
    <dbReference type="NCBI Taxonomy" id="1802625"/>
    <lineage>
        <taxon>Bacteria</taxon>
        <taxon>Katanobacteria</taxon>
    </lineage>
</organism>
<dbReference type="PROSITE" id="PS00150">
    <property type="entry name" value="ACYLPHOSPHATASE_1"/>
    <property type="match status" value="1"/>
</dbReference>
<dbReference type="Pfam" id="PF00708">
    <property type="entry name" value="Acylphosphatase"/>
    <property type="match status" value="1"/>
</dbReference>
<feature type="active site" evidence="4">
    <location>
        <position position="18"/>
    </location>
</feature>